<dbReference type="PROSITE" id="PS51257">
    <property type="entry name" value="PROKAR_LIPOPROTEIN"/>
    <property type="match status" value="1"/>
</dbReference>
<reference evidence="3 4" key="1">
    <citation type="submission" date="2023-11" db="EMBL/GenBank/DDBJ databases">
        <title>Paucibacter sp. nov., isolated from fresh soil in Korea.</title>
        <authorList>
            <person name="Le N.T.T."/>
        </authorList>
    </citation>
    <scope>NUCLEOTIDE SEQUENCE [LARGE SCALE GENOMIC DNA]</scope>
    <source>
        <strain evidence="3 4">R3-3</strain>
    </source>
</reference>
<dbReference type="EMBL" id="JAXCLA010000004">
    <property type="protein sequence ID" value="MDY0745686.1"/>
    <property type="molecule type" value="Genomic_DNA"/>
</dbReference>
<dbReference type="RefSeq" id="WP_320423581.1">
    <property type="nucleotide sequence ID" value="NZ_JAXCLA010000004.1"/>
</dbReference>
<name>A0ABU5DHC2_9BURK</name>
<accession>A0ABU5DHC2</accession>
<dbReference type="Pfam" id="PF07589">
    <property type="entry name" value="PEP-CTERM"/>
    <property type="match status" value="1"/>
</dbReference>
<dbReference type="InterPro" id="IPR013424">
    <property type="entry name" value="Ice-binding_C"/>
</dbReference>
<proteinExistence type="predicted"/>
<evidence type="ECO:0000256" key="1">
    <source>
        <dbReference type="SAM" id="SignalP"/>
    </source>
</evidence>
<dbReference type="NCBIfam" id="TIGR02595">
    <property type="entry name" value="PEP_CTERM"/>
    <property type="match status" value="1"/>
</dbReference>
<keyword evidence="4" id="KW-1185">Reference proteome</keyword>
<dbReference type="Proteomes" id="UP001285263">
    <property type="component" value="Unassembled WGS sequence"/>
</dbReference>
<feature type="domain" description="Ice-binding protein C-terminal" evidence="2">
    <location>
        <begin position="244"/>
        <end position="269"/>
    </location>
</feature>
<gene>
    <name evidence="3" type="ORF">SNE35_14295</name>
</gene>
<evidence type="ECO:0000313" key="3">
    <source>
        <dbReference type="EMBL" id="MDY0745686.1"/>
    </source>
</evidence>
<comment type="caution">
    <text evidence="3">The sequence shown here is derived from an EMBL/GenBank/DDBJ whole genome shotgun (WGS) entry which is preliminary data.</text>
</comment>
<keyword evidence="1" id="KW-0732">Signal</keyword>
<sequence length="272" mass="27239">MKVEHSGHLFRSDPMTRSNCLTAVFSAVLIGCAANASAQTLSSIDFSAASAAAWNGANTAPVHFDFGSGYGFGTITFTSVNGGSFANAATPYAYNAAPYSSYNGSTTLGSGALFAPTQESVFTIANGTSGGLSGFTMTVTLDAGTFAANSVFSVRSLGRSGDSYQYLQTGAGVGAMDSAVLPTDGGGNVAIGALGANLYGALANTSASKGAAFDIGGSNSFTVSLLTTDSYQPGGVAFTIAAAPVPEPSSLALLMAGLGAFGFIARRRRVIR</sequence>
<organism evidence="3 4">
    <name type="scientific">Roseateles agri</name>
    <dbReference type="NCBI Taxonomy" id="3098619"/>
    <lineage>
        <taxon>Bacteria</taxon>
        <taxon>Pseudomonadati</taxon>
        <taxon>Pseudomonadota</taxon>
        <taxon>Betaproteobacteria</taxon>
        <taxon>Burkholderiales</taxon>
        <taxon>Sphaerotilaceae</taxon>
        <taxon>Roseateles</taxon>
    </lineage>
</organism>
<evidence type="ECO:0000259" key="2">
    <source>
        <dbReference type="Pfam" id="PF07589"/>
    </source>
</evidence>
<evidence type="ECO:0000313" key="4">
    <source>
        <dbReference type="Proteomes" id="UP001285263"/>
    </source>
</evidence>
<feature type="chain" id="PRO_5046472484" evidence="1">
    <location>
        <begin position="39"/>
        <end position="272"/>
    </location>
</feature>
<feature type="signal peptide" evidence="1">
    <location>
        <begin position="1"/>
        <end position="38"/>
    </location>
</feature>
<protein>
    <submittedName>
        <fullName evidence="3">PEP-CTERM sorting domain-containing protein</fullName>
    </submittedName>
</protein>